<evidence type="ECO:0000256" key="2">
    <source>
        <dbReference type="SAM" id="Phobius"/>
    </source>
</evidence>
<reference evidence="3 4" key="1">
    <citation type="journal article" date="2010" name="J. Bacteriol.">
        <title>Complete genome sequence of Anaplasma marginale subsp. centrale.</title>
        <authorList>
            <person name="Herndon D.R."/>
            <person name="Palmer G.H."/>
            <person name="Shkap V."/>
            <person name="Knowles D.P. Jr."/>
            <person name="Brayton K.A."/>
        </authorList>
    </citation>
    <scope>NUCLEOTIDE SEQUENCE [LARGE SCALE GENOMIC DNA]</scope>
    <source>
        <strain evidence="3 4">Israel</strain>
    </source>
</reference>
<feature type="transmembrane region" description="Helical" evidence="2">
    <location>
        <begin position="603"/>
        <end position="626"/>
    </location>
</feature>
<organism evidence="3 4">
    <name type="scientific">Anaplasma centrale (strain Israel)</name>
    <name type="common">Anaplasma marginale subsp. centrale (strain Israel)</name>
    <dbReference type="NCBI Taxonomy" id="574556"/>
    <lineage>
        <taxon>Bacteria</taxon>
        <taxon>Pseudomonadati</taxon>
        <taxon>Pseudomonadota</taxon>
        <taxon>Alphaproteobacteria</taxon>
        <taxon>Rickettsiales</taxon>
        <taxon>Anaplasmataceae</taxon>
        <taxon>Anaplasma</taxon>
    </lineage>
</organism>
<evidence type="ECO:0000313" key="4">
    <source>
        <dbReference type="Proteomes" id="UP000000630"/>
    </source>
</evidence>
<keyword evidence="4" id="KW-1185">Reference proteome</keyword>
<dbReference type="EMBL" id="CP001759">
    <property type="protein sequence ID" value="ACZ49563.1"/>
    <property type="molecule type" value="Genomic_DNA"/>
</dbReference>
<dbReference type="KEGG" id="acn:ACIS_01093"/>
<evidence type="ECO:0000313" key="3">
    <source>
        <dbReference type="EMBL" id="ACZ49563.1"/>
    </source>
</evidence>
<feature type="region of interest" description="Disordered" evidence="1">
    <location>
        <begin position="172"/>
        <end position="252"/>
    </location>
</feature>
<accession>D1ASW0</accession>
<evidence type="ECO:0000256" key="1">
    <source>
        <dbReference type="SAM" id="MobiDB-lite"/>
    </source>
</evidence>
<feature type="region of interest" description="Disordered" evidence="1">
    <location>
        <begin position="482"/>
        <end position="515"/>
    </location>
</feature>
<keyword evidence="2" id="KW-1133">Transmembrane helix</keyword>
<gene>
    <name evidence="3" type="ordered locus">ACIS_01093</name>
</gene>
<name>D1ASW0_ANACI</name>
<dbReference type="AlphaFoldDB" id="D1ASW0"/>
<dbReference type="Proteomes" id="UP000000630">
    <property type="component" value="Chromosome"/>
</dbReference>
<protein>
    <submittedName>
        <fullName evidence="3">Uncharacterized protein</fullName>
    </submittedName>
</protein>
<dbReference type="STRING" id="574556.ACIS_01093"/>
<keyword evidence="2" id="KW-0812">Transmembrane</keyword>
<feature type="compositionally biased region" description="Acidic residues" evidence="1">
    <location>
        <begin position="482"/>
        <end position="491"/>
    </location>
</feature>
<dbReference type="HOGENOM" id="CLU_373706_0_0_5"/>
<feature type="compositionally biased region" description="Basic residues" evidence="1">
    <location>
        <begin position="221"/>
        <end position="231"/>
    </location>
</feature>
<proteinExistence type="predicted"/>
<feature type="compositionally biased region" description="Low complexity" evidence="1">
    <location>
        <begin position="233"/>
        <end position="252"/>
    </location>
</feature>
<feature type="region of interest" description="Disordered" evidence="1">
    <location>
        <begin position="275"/>
        <end position="442"/>
    </location>
</feature>
<sequence length="743" mass="76152">MDKRICGEGGAAVHRAVPVAPDDQQRCVKMDKRICGEGGAAVHRAVPVAPDDQQRKKQRPLITRIVLRIVAFIYMLVAVAVHALLTIVVTPPRLIVKALRALDRHGRVQVAGTRALLHEGAKTVHAIGAASRDQAERLRQGLPAFAPAAATTSSATQVPAAKAATVIIEEDAAPAKRRKSPKKAAATVDDVKEDAAPAKRRKSPKKAAATVDDVKEDAAPAKRRKSRRKKAAATETVEAAPAETTEADTTTVEATPAPTAGVWCASCGHVHPPAPGTATTTAATEDSTSAADADTTTVEATPAPGTATTTAATEDSTSAADAGTTTVEATPAPGTATTTAETEDSTSAADAGTTTVEATPAPGTATTTAETEDSTSAADAGTTTVEATPAPGTATTTAETEDSTSAADAGTTTVEATPAPGTATTTAATEDSTSAADADTTTVEATPAPTAGVWCASCGHVHPPAPAAKDPEVERLAGVEIEDDVSDDDEVTTSTYTETSVSDDDEVAKKGARAEPAARQSVRAKIALAVHTIYGRLRMTFVMLMEIFLMPGYAAIGWIHPDRTAKGEVESTHVVRGVKHAAQKTAQTTKSAAASLAASVRHMWYRLSVMFMMIVHLFSGTLPVAIGWRRGSSEQAVPRTSVGAAVPCRAAQDRAVPVVGKEAGAAVDRDPTEHDVEAVFSAAESLLRLEKLLSQMQTPTVPSGGGCASCGHAHAPCAVPPSPSVSAARVSPAAPTCSTLHVH</sequence>
<keyword evidence="2" id="KW-0472">Membrane</keyword>
<feature type="transmembrane region" description="Helical" evidence="2">
    <location>
        <begin position="65"/>
        <end position="89"/>
    </location>
</feature>
<feature type="compositionally biased region" description="Low complexity" evidence="1">
    <location>
        <begin position="276"/>
        <end position="442"/>
    </location>
</feature>